<comment type="caution">
    <text evidence="2">The sequence shown here is derived from an EMBL/GenBank/DDBJ whole genome shotgun (WGS) entry which is preliminary data.</text>
</comment>
<dbReference type="AlphaFoldDB" id="A0A372LUT5"/>
<protein>
    <submittedName>
        <fullName evidence="2">YncE family protein</fullName>
    </submittedName>
</protein>
<dbReference type="Proteomes" id="UP000263094">
    <property type="component" value="Unassembled WGS sequence"/>
</dbReference>
<dbReference type="InterPro" id="IPR015943">
    <property type="entry name" value="WD40/YVTN_repeat-like_dom_sf"/>
</dbReference>
<keyword evidence="1" id="KW-0732">Signal</keyword>
<proteinExistence type="predicted"/>
<dbReference type="PANTHER" id="PTHR47197">
    <property type="entry name" value="PROTEIN NIRF"/>
    <property type="match status" value="1"/>
</dbReference>
<keyword evidence="3" id="KW-1185">Reference proteome</keyword>
<reference evidence="2 3" key="1">
    <citation type="submission" date="2018-08" db="EMBL/GenBank/DDBJ databases">
        <title>Isolation, diversity and antifungal activity of Actinobacteria from wheat.</title>
        <authorList>
            <person name="Han C."/>
        </authorList>
    </citation>
    <scope>NUCLEOTIDE SEQUENCE [LARGE SCALE GENOMIC DNA]</scope>
    <source>
        <strain evidence="2 3">NEAU-YY421</strain>
    </source>
</reference>
<dbReference type="OrthoDB" id="7197435at2"/>
<feature type="chain" id="PRO_5039100816" evidence="1">
    <location>
        <begin position="28"/>
        <end position="354"/>
    </location>
</feature>
<sequence>MSSLTRRIRRAAAIAVAVAAGSSLAVAGTATAQAGKGAPTEASPVTSAPLTQGLYQSAYSERNNVLWTTSAVGRPPVTESSLLKVDPRTLEVKASYAPPVTDPETGAVEAVYGIAVDDEHNTVWTTNTRDNSVAVYSQRDGSHLATLPDVAHAREVVVDERHDVAWASGFGDGTVVGFDTRTFKEKKRITVEGASPAGLAVNERTGAVYATDLEGDRIIEVSRRAEKPRFIPAGDGPISVALSRDGRTAYTADQAAGGLSVVDLRKGEVTKSVPTGEGALNVAAEPRSGRVLVANRDAGTVTVVDPRKGTVVASHATGANPNHIAVHRGTAYAVDKSGSGPEGEDQIHRIRVSR</sequence>
<organism evidence="2 3">
    <name type="scientific">Streptomyces triticagri</name>
    <dbReference type="NCBI Taxonomy" id="2293568"/>
    <lineage>
        <taxon>Bacteria</taxon>
        <taxon>Bacillati</taxon>
        <taxon>Actinomycetota</taxon>
        <taxon>Actinomycetes</taxon>
        <taxon>Kitasatosporales</taxon>
        <taxon>Streptomycetaceae</taxon>
        <taxon>Streptomyces</taxon>
    </lineage>
</organism>
<dbReference type="SUPFAM" id="SSF51004">
    <property type="entry name" value="C-terminal (heme d1) domain of cytochrome cd1-nitrite reductase"/>
    <property type="match status" value="1"/>
</dbReference>
<accession>A0A372LUT5</accession>
<evidence type="ECO:0000313" key="3">
    <source>
        <dbReference type="Proteomes" id="UP000263094"/>
    </source>
</evidence>
<dbReference type="InterPro" id="IPR051200">
    <property type="entry name" value="Host-pathogen_enzymatic-act"/>
</dbReference>
<evidence type="ECO:0000256" key="1">
    <source>
        <dbReference type="SAM" id="SignalP"/>
    </source>
</evidence>
<name>A0A372LUT5_9ACTN</name>
<dbReference type="RefSeq" id="WP_128560045.1">
    <property type="nucleotide sequence ID" value="NZ_QUAK01000239.1"/>
</dbReference>
<dbReference type="PANTHER" id="PTHR47197:SF3">
    <property type="entry name" value="DIHYDRO-HEME D1 DEHYDROGENASE"/>
    <property type="match status" value="1"/>
</dbReference>
<dbReference type="EMBL" id="QUAK01000239">
    <property type="protein sequence ID" value="RFU82309.1"/>
    <property type="molecule type" value="Genomic_DNA"/>
</dbReference>
<gene>
    <name evidence="2" type="ORF">DY218_34135</name>
</gene>
<feature type="signal peptide" evidence="1">
    <location>
        <begin position="1"/>
        <end position="27"/>
    </location>
</feature>
<evidence type="ECO:0000313" key="2">
    <source>
        <dbReference type="EMBL" id="RFU82309.1"/>
    </source>
</evidence>
<dbReference type="InterPro" id="IPR011048">
    <property type="entry name" value="Haem_d1_sf"/>
</dbReference>
<dbReference type="Gene3D" id="2.130.10.10">
    <property type="entry name" value="YVTN repeat-like/Quinoprotein amine dehydrogenase"/>
    <property type="match status" value="1"/>
</dbReference>